<dbReference type="EMBL" id="VFIY01000014">
    <property type="protein sequence ID" value="TPD59382.1"/>
    <property type="molecule type" value="Genomic_DNA"/>
</dbReference>
<accession>A0A501PH67</accession>
<proteinExistence type="predicted"/>
<evidence type="ECO:0008006" key="3">
    <source>
        <dbReference type="Google" id="ProtNLM"/>
    </source>
</evidence>
<evidence type="ECO:0000313" key="1">
    <source>
        <dbReference type="EMBL" id="TPD59382.1"/>
    </source>
</evidence>
<comment type="caution">
    <text evidence="1">The sequence shown here is derived from an EMBL/GenBank/DDBJ whole genome shotgun (WGS) entry which is preliminary data.</text>
</comment>
<dbReference type="Proteomes" id="UP000319148">
    <property type="component" value="Unassembled WGS sequence"/>
</dbReference>
<sequence length="259" mass="29161">MLREFFEYLLTPAEPAVKALGYLRESISIESRHRRCREAWREHLENSRRQILSAAETLKPGSHIVIMGSGALHDVPVEGLRERGLRLSLVDIVHLPAVRKRYGRDDHIHFVTVDVTGKAANIFAPKSAGNGSPPALDLAAPPDLVVSLNILSQLALLPLKYLEKMGEKVPPDFAEEIMLAHLDWLAGFGCPVALVSDFERLYAEKDDVLEHEEALPDKVARKLGRPEQDWVWRIAPAGELDRKIEVRHRVGFWRPDAGR</sequence>
<name>A0A501PH67_9PROT</name>
<keyword evidence="2" id="KW-1185">Reference proteome</keyword>
<dbReference type="OrthoDB" id="5449792at2"/>
<reference evidence="2" key="1">
    <citation type="submission" date="2019-06" db="EMBL/GenBank/DDBJ databases">
        <title>The complete genome of Emcibacter congregatus ZYLT.</title>
        <authorList>
            <person name="Zhao Z."/>
        </authorList>
    </citation>
    <scope>NUCLEOTIDE SEQUENCE [LARGE SCALE GENOMIC DNA]</scope>
    <source>
        <strain evidence="2">MCCC 1A06723</strain>
    </source>
</reference>
<dbReference type="RefSeq" id="WP_139941045.1">
    <property type="nucleotide sequence ID" value="NZ_JBHSYP010000006.1"/>
</dbReference>
<dbReference type="AlphaFoldDB" id="A0A501PH67"/>
<organism evidence="1 2">
    <name type="scientific">Emcibacter nanhaiensis</name>
    <dbReference type="NCBI Taxonomy" id="1505037"/>
    <lineage>
        <taxon>Bacteria</taxon>
        <taxon>Pseudomonadati</taxon>
        <taxon>Pseudomonadota</taxon>
        <taxon>Alphaproteobacteria</taxon>
        <taxon>Emcibacterales</taxon>
        <taxon>Emcibacteraceae</taxon>
        <taxon>Emcibacter</taxon>
    </lineage>
</organism>
<evidence type="ECO:0000313" key="2">
    <source>
        <dbReference type="Proteomes" id="UP000319148"/>
    </source>
</evidence>
<protein>
    <recommendedName>
        <fullName evidence="3">Class I SAM-dependent methyltransferase</fullName>
    </recommendedName>
</protein>
<gene>
    <name evidence="1" type="ORF">FIV46_11350</name>
</gene>